<evidence type="ECO:0000313" key="3">
    <source>
        <dbReference type="Proteomes" id="UP000305948"/>
    </source>
</evidence>
<proteinExistence type="predicted"/>
<dbReference type="Proteomes" id="UP000305948">
    <property type="component" value="Unassembled WGS sequence"/>
</dbReference>
<gene>
    <name evidence="2" type="ORF">OE88DRAFT_1616147</name>
</gene>
<sequence>PIRINLDIPSKLYMVPLLSFALGTMIGVQRGSKVASMRFLAENAHRPPKTVRGWYFYQKTKNYKVMWAALKEGGRIGSRLGLITLGWMGTEEGLRRAG</sequence>
<keyword evidence="1" id="KW-0812">Transmembrane</keyword>
<dbReference type="AlphaFoldDB" id="A0A5C3NEY4"/>
<feature type="non-terminal residue" evidence="2">
    <location>
        <position position="1"/>
    </location>
</feature>
<keyword evidence="3" id="KW-1185">Reference proteome</keyword>
<feature type="transmembrane region" description="Helical" evidence="1">
    <location>
        <begin position="12"/>
        <end position="28"/>
    </location>
</feature>
<name>A0A5C3NEY4_9AGAM</name>
<keyword evidence="1" id="KW-1133">Transmembrane helix</keyword>
<dbReference type="PANTHER" id="PTHR37852">
    <property type="entry name" value="YALI0B21208P"/>
    <property type="match status" value="1"/>
</dbReference>
<reference evidence="2 3" key="1">
    <citation type="journal article" date="2019" name="Nat. Ecol. Evol.">
        <title>Megaphylogeny resolves global patterns of mushroom evolution.</title>
        <authorList>
            <person name="Varga T."/>
            <person name="Krizsan K."/>
            <person name="Foldi C."/>
            <person name="Dima B."/>
            <person name="Sanchez-Garcia M."/>
            <person name="Sanchez-Ramirez S."/>
            <person name="Szollosi G.J."/>
            <person name="Szarkandi J.G."/>
            <person name="Papp V."/>
            <person name="Albert L."/>
            <person name="Andreopoulos W."/>
            <person name="Angelini C."/>
            <person name="Antonin V."/>
            <person name="Barry K.W."/>
            <person name="Bougher N.L."/>
            <person name="Buchanan P."/>
            <person name="Buyck B."/>
            <person name="Bense V."/>
            <person name="Catcheside P."/>
            <person name="Chovatia M."/>
            <person name="Cooper J."/>
            <person name="Damon W."/>
            <person name="Desjardin D."/>
            <person name="Finy P."/>
            <person name="Geml J."/>
            <person name="Haridas S."/>
            <person name="Hughes K."/>
            <person name="Justo A."/>
            <person name="Karasinski D."/>
            <person name="Kautmanova I."/>
            <person name="Kiss B."/>
            <person name="Kocsube S."/>
            <person name="Kotiranta H."/>
            <person name="LaButti K.M."/>
            <person name="Lechner B.E."/>
            <person name="Liimatainen K."/>
            <person name="Lipzen A."/>
            <person name="Lukacs Z."/>
            <person name="Mihaltcheva S."/>
            <person name="Morgado L.N."/>
            <person name="Niskanen T."/>
            <person name="Noordeloos M.E."/>
            <person name="Ohm R.A."/>
            <person name="Ortiz-Santana B."/>
            <person name="Ovrebo C."/>
            <person name="Racz N."/>
            <person name="Riley R."/>
            <person name="Savchenko A."/>
            <person name="Shiryaev A."/>
            <person name="Soop K."/>
            <person name="Spirin V."/>
            <person name="Szebenyi C."/>
            <person name="Tomsovsky M."/>
            <person name="Tulloss R.E."/>
            <person name="Uehling J."/>
            <person name="Grigoriev I.V."/>
            <person name="Vagvolgyi C."/>
            <person name="Papp T."/>
            <person name="Martin F.M."/>
            <person name="Miettinen O."/>
            <person name="Hibbett D.S."/>
            <person name="Nagy L.G."/>
        </authorList>
    </citation>
    <scope>NUCLEOTIDE SEQUENCE [LARGE SCALE GENOMIC DNA]</scope>
    <source>
        <strain evidence="2 3">OMC1185</strain>
    </source>
</reference>
<dbReference type="OrthoDB" id="5584028at2759"/>
<organism evidence="2 3">
    <name type="scientific">Heliocybe sulcata</name>
    <dbReference type="NCBI Taxonomy" id="5364"/>
    <lineage>
        <taxon>Eukaryota</taxon>
        <taxon>Fungi</taxon>
        <taxon>Dikarya</taxon>
        <taxon>Basidiomycota</taxon>
        <taxon>Agaricomycotina</taxon>
        <taxon>Agaricomycetes</taxon>
        <taxon>Gloeophyllales</taxon>
        <taxon>Gloeophyllaceae</taxon>
        <taxon>Heliocybe</taxon>
    </lineage>
</organism>
<accession>A0A5C3NEY4</accession>
<dbReference type="EMBL" id="ML213504">
    <property type="protein sequence ID" value="TFK55890.1"/>
    <property type="molecule type" value="Genomic_DNA"/>
</dbReference>
<keyword evidence="1" id="KW-0472">Membrane</keyword>
<protein>
    <submittedName>
        <fullName evidence="2">Uncharacterized protein</fullName>
    </submittedName>
</protein>
<feature type="non-terminal residue" evidence="2">
    <location>
        <position position="98"/>
    </location>
</feature>
<dbReference type="PANTHER" id="PTHR37852:SF1">
    <property type="entry name" value="HIG1 DOMAIN-CONTAINING PROTEIN"/>
    <property type="match status" value="1"/>
</dbReference>
<dbReference type="STRING" id="5364.A0A5C3NEY4"/>
<evidence type="ECO:0000256" key="1">
    <source>
        <dbReference type="SAM" id="Phobius"/>
    </source>
</evidence>
<evidence type="ECO:0000313" key="2">
    <source>
        <dbReference type="EMBL" id="TFK55890.1"/>
    </source>
</evidence>